<accession>A0A9D2IFN6</accession>
<reference evidence="6" key="2">
    <citation type="submission" date="2021-04" db="EMBL/GenBank/DDBJ databases">
        <authorList>
            <person name="Gilroy R."/>
        </authorList>
    </citation>
    <scope>NUCLEOTIDE SEQUENCE</scope>
    <source>
        <strain evidence="6">CHK192-9172</strain>
    </source>
</reference>
<dbReference type="Proteomes" id="UP000824024">
    <property type="component" value="Unassembled WGS sequence"/>
</dbReference>
<reference evidence="6" key="1">
    <citation type="journal article" date="2021" name="PeerJ">
        <title>Extensive microbial diversity within the chicken gut microbiome revealed by metagenomics and culture.</title>
        <authorList>
            <person name="Gilroy R."/>
            <person name="Ravi A."/>
            <person name="Getino M."/>
            <person name="Pursley I."/>
            <person name="Horton D.L."/>
            <person name="Alikhan N.F."/>
            <person name="Baker D."/>
            <person name="Gharbi K."/>
            <person name="Hall N."/>
            <person name="Watson M."/>
            <person name="Adriaenssens E.M."/>
            <person name="Foster-Nyarko E."/>
            <person name="Jarju S."/>
            <person name="Secka A."/>
            <person name="Antonio M."/>
            <person name="Oren A."/>
            <person name="Chaudhuri R.R."/>
            <person name="La Ragione R."/>
            <person name="Hildebrand F."/>
            <person name="Pallen M.J."/>
        </authorList>
    </citation>
    <scope>NUCLEOTIDE SEQUENCE</scope>
    <source>
        <strain evidence="6">CHK192-9172</strain>
    </source>
</reference>
<evidence type="ECO:0000256" key="2">
    <source>
        <dbReference type="ARBA" id="ARBA00022723"/>
    </source>
</evidence>
<comment type="cofactor">
    <cofactor evidence="1">
        <name>Zn(2+)</name>
        <dbReference type="ChEBI" id="CHEBI:29105"/>
    </cofactor>
</comment>
<keyword evidence="2" id="KW-0479">Metal-binding</keyword>
<dbReference type="PANTHER" id="PTHR46233:SF3">
    <property type="entry name" value="HYDROXYACYLGLUTATHIONE HYDROLASE GLOC"/>
    <property type="match status" value="1"/>
</dbReference>
<dbReference type="InterPro" id="IPR001279">
    <property type="entry name" value="Metallo-B-lactamas"/>
</dbReference>
<gene>
    <name evidence="6" type="ORF">IAA08_05125</name>
</gene>
<evidence type="ECO:0000256" key="3">
    <source>
        <dbReference type="ARBA" id="ARBA00022801"/>
    </source>
</evidence>
<dbReference type="GO" id="GO:0046872">
    <property type="term" value="F:metal ion binding"/>
    <property type="evidence" value="ECO:0007669"/>
    <property type="project" value="UniProtKB-KW"/>
</dbReference>
<sequence>MVATITSENTGSNCYLIEEQKKVLIIDPNQPDKIFRLMESCGWEPQGILLTHEHFDHIEGLEEIRKKYRIPVTASRSCSEGIQDEKRNLSSIYDMFVWYQCGKMWERRHPAFVCGPAENTFEESYEFSWQGHRFFMKKMPGHSAGSAVIGMDDGFLFTGDYMIQGAAVITRFYGGDEKVYRAYTKKYLETIPLGMFIYPGHGQPYIYTKKRSAYEE</sequence>
<evidence type="ECO:0000256" key="4">
    <source>
        <dbReference type="ARBA" id="ARBA00022833"/>
    </source>
</evidence>
<evidence type="ECO:0000313" key="7">
    <source>
        <dbReference type="Proteomes" id="UP000824024"/>
    </source>
</evidence>
<dbReference type="Gene3D" id="3.60.15.10">
    <property type="entry name" value="Ribonuclease Z/Hydroxyacylglutathione hydrolase-like"/>
    <property type="match status" value="1"/>
</dbReference>
<proteinExistence type="predicted"/>
<dbReference type="Pfam" id="PF00753">
    <property type="entry name" value="Lactamase_B"/>
    <property type="match status" value="1"/>
</dbReference>
<keyword evidence="3" id="KW-0378">Hydrolase</keyword>
<dbReference type="EMBL" id="DXCH01000143">
    <property type="protein sequence ID" value="HIZ07300.1"/>
    <property type="molecule type" value="Genomic_DNA"/>
</dbReference>
<dbReference type="CDD" id="cd06262">
    <property type="entry name" value="metallo-hydrolase-like_MBL-fold"/>
    <property type="match status" value="1"/>
</dbReference>
<evidence type="ECO:0000313" key="6">
    <source>
        <dbReference type="EMBL" id="HIZ07300.1"/>
    </source>
</evidence>
<name>A0A9D2IFN6_9FIRM</name>
<dbReference type="PANTHER" id="PTHR46233">
    <property type="entry name" value="HYDROXYACYLGLUTATHIONE HYDROLASE GLOC"/>
    <property type="match status" value="1"/>
</dbReference>
<dbReference type="InterPro" id="IPR036866">
    <property type="entry name" value="RibonucZ/Hydroxyglut_hydro"/>
</dbReference>
<dbReference type="GO" id="GO:0016787">
    <property type="term" value="F:hydrolase activity"/>
    <property type="evidence" value="ECO:0007669"/>
    <property type="project" value="UniProtKB-KW"/>
</dbReference>
<evidence type="ECO:0000256" key="1">
    <source>
        <dbReference type="ARBA" id="ARBA00001947"/>
    </source>
</evidence>
<protein>
    <submittedName>
        <fullName evidence="6">MBL fold metallo-hydrolase</fullName>
    </submittedName>
</protein>
<dbReference type="SMART" id="SM00849">
    <property type="entry name" value="Lactamase_B"/>
    <property type="match status" value="1"/>
</dbReference>
<organism evidence="6 7">
    <name type="scientific">Candidatus Eubacterium avistercoris</name>
    <dbReference type="NCBI Taxonomy" id="2838567"/>
    <lineage>
        <taxon>Bacteria</taxon>
        <taxon>Bacillati</taxon>
        <taxon>Bacillota</taxon>
        <taxon>Clostridia</taxon>
        <taxon>Eubacteriales</taxon>
        <taxon>Eubacteriaceae</taxon>
        <taxon>Eubacterium</taxon>
    </lineage>
</organism>
<dbReference type="SUPFAM" id="SSF56281">
    <property type="entry name" value="Metallo-hydrolase/oxidoreductase"/>
    <property type="match status" value="1"/>
</dbReference>
<dbReference type="AlphaFoldDB" id="A0A9D2IFN6"/>
<comment type="caution">
    <text evidence="6">The sequence shown here is derived from an EMBL/GenBank/DDBJ whole genome shotgun (WGS) entry which is preliminary data.</text>
</comment>
<dbReference type="InterPro" id="IPR051453">
    <property type="entry name" value="MBL_Glyoxalase_II"/>
</dbReference>
<feature type="domain" description="Metallo-beta-lactamase" evidence="5">
    <location>
        <begin position="11"/>
        <end position="201"/>
    </location>
</feature>
<evidence type="ECO:0000259" key="5">
    <source>
        <dbReference type="SMART" id="SM00849"/>
    </source>
</evidence>
<keyword evidence="4" id="KW-0862">Zinc</keyword>